<keyword evidence="2" id="KW-1185">Reference proteome</keyword>
<protein>
    <submittedName>
        <fullName evidence="1">Uncharacterized protein</fullName>
    </submittedName>
</protein>
<reference evidence="1 2" key="1">
    <citation type="submission" date="2017-10" db="EMBL/GenBank/DDBJ databases">
        <authorList>
            <person name="Banno H."/>
            <person name="Chua N.-H."/>
        </authorList>
    </citation>
    <scope>NUCLEOTIDE SEQUENCE [LARGE SCALE GENOMIC DNA]</scope>
    <source>
        <strain evidence="1">Vibrio tapetis CECT4600</strain>
    </source>
</reference>
<evidence type="ECO:0000313" key="2">
    <source>
        <dbReference type="Proteomes" id="UP000235828"/>
    </source>
</evidence>
<proteinExistence type="predicted"/>
<dbReference type="Proteomes" id="UP000235828">
    <property type="component" value="Chromosome A"/>
</dbReference>
<dbReference type="KEGG" id="vta:A3269"/>
<organism evidence="1 2">
    <name type="scientific">Vibrio tapetis subsp. tapetis</name>
    <dbReference type="NCBI Taxonomy" id="1671868"/>
    <lineage>
        <taxon>Bacteria</taxon>
        <taxon>Pseudomonadati</taxon>
        <taxon>Pseudomonadota</taxon>
        <taxon>Gammaproteobacteria</taxon>
        <taxon>Vibrionales</taxon>
        <taxon>Vibrionaceae</taxon>
        <taxon>Vibrio</taxon>
    </lineage>
</organism>
<dbReference type="EMBL" id="LT960611">
    <property type="protein sequence ID" value="SON51230.1"/>
    <property type="molecule type" value="Genomic_DNA"/>
</dbReference>
<accession>A0A2N8ZH48</accession>
<dbReference type="AlphaFoldDB" id="A0A2N8ZH48"/>
<gene>
    <name evidence="1" type="ORF">VTAP4600_A3269</name>
</gene>
<sequence length="56" mass="6633">MDNWKMINKIIKFETIISCDLDLIITRISWDQNGYLCTGDRKSRSYSLDNYRLITG</sequence>
<name>A0A2N8ZH48_9VIBR</name>
<evidence type="ECO:0000313" key="1">
    <source>
        <dbReference type="EMBL" id="SON51230.1"/>
    </source>
</evidence>